<accession>A0A1F5V929</accession>
<comment type="caution">
    <text evidence="2">The sequence shown here is derived from an EMBL/GenBank/DDBJ whole genome shotgun (WGS) entry which is preliminary data.</text>
</comment>
<evidence type="ECO:0000313" key="3">
    <source>
        <dbReference type="Proteomes" id="UP000178943"/>
    </source>
</evidence>
<dbReference type="Proteomes" id="UP000178943">
    <property type="component" value="Unassembled WGS sequence"/>
</dbReference>
<proteinExistence type="predicted"/>
<evidence type="ECO:0000256" key="1">
    <source>
        <dbReference type="SAM" id="Phobius"/>
    </source>
</evidence>
<feature type="transmembrane region" description="Helical" evidence="1">
    <location>
        <begin position="6"/>
        <end position="23"/>
    </location>
</feature>
<dbReference type="EMBL" id="MFGW01000205">
    <property type="protein sequence ID" value="OGF59953.1"/>
    <property type="molecule type" value="Genomic_DNA"/>
</dbReference>
<dbReference type="AlphaFoldDB" id="A0A1F5V929"/>
<keyword evidence="1" id="KW-1133">Transmembrane helix</keyword>
<feature type="transmembrane region" description="Helical" evidence="1">
    <location>
        <begin position="35"/>
        <end position="54"/>
    </location>
</feature>
<sequence length="59" mass="6586">MNLSHFELMLIFAVCISAIIAIITKEGARAQLKYFIIFLGILVGAALVIAWLMYPYPRG</sequence>
<name>A0A1F5V929_9BACT</name>
<gene>
    <name evidence="2" type="ORF">A2Y62_07885</name>
</gene>
<keyword evidence="1" id="KW-0472">Membrane</keyword>
<organism evidence="2 3">
    <name type="scientific">Candidatus Fischerbacteria bacterium RBG_13_37_8</name>
    <dbReference type="NCBI Taxonomy" id="1817863"/>
    <lineage>
        <taxon>Bacteria</taxon>
        <taxon>Candidatus Fischeribacteriota</taxon>
    </lineage>
</organism>
<evidence type="ECO:0000313" key="2">
    <source>
        <dbReference type="EMBL" id="OGF59953.1"/>
    </source>
</evidence>
<protein>
    <submittedName>
        <fullName evidence="2">Uncharacterized protein</fullName>
    </submittedName>
</protein>
<dbReference type="STRING" id="1817863.A2Y62_07885"/>
<keyword evidence="1" id="KW-0812">Transmembrane</keyword>
<reference evidence="2 3" key="1">
    <citation type="journal article" date="2016" name="Nat. Commun.">
        <title>Thousands of microbial genomes shed light on interconnected biogeochemical processes in an aquifer system.</title>
        <authorList>
            <person name="Anantharaman K."/>
            <person name="Brown C.T."/>
            <person name="Hug L.A."/>
            <person name="Sharon I."/>
            <person name="Castelle C.J."/>
            <person name="Probst A.J."/>
            <person name="Thomas B.C."/>
            <person name="Singh A."/>
            <person name="Wilkins M.J."/>
            <person name="Karaoz U."/>
            <person name="Brodie E.L."/>
            <person name="Williams K.H."/>
            <person name="Hubbard S.S."/>
            <person name="Banfield J.F."/>
        </authorList>
    </citation>
    <scope>NUCLEOTIDE SEQUENCE [LARGE SCALE GENOMIC DNA]</scope>
</reference>